<gene>
    <name evidence="1" type="ORF">RCL2_000785900</name>
</gene>
<name>A0A8H3QIQ9_9GLOM</name>
<accession>A0A8H3QIQ9</accession>
<evidence type="ECO:0000313" key="2">
    <source>
        <dbReference type="Proteomes" id="UP000615446"/>
    </source>
</evidence>
<comment type="caution">
    <text evidence="1">The sequence shown here is derived from an EMBL/GenBank/DDBJ whole genome shotgun (WGS) entry which is preliminary data.</text>
</comment>
<organism evidence="1 2">
    <name type="scientific">Rhizophagus clarus</name>
    <dbReference type="NCBI Taxonomy" id="94130"/>
    <lineage>
        <taxon>Eukaryota</taxon>
        <taxon>Fungi</taxon>
        <taxon>Fungi incertae sedis</taxon>
        <taxon>Mucoromycota</taxon>
        <taxon>Glomeromycotina</taxon>
        <taxon>Glomeromycetes</taxon>
        <taxon>Glomerales</taxon>
        <taxon>Glomeraceae</taxon>
        <taxon>Rhizophagus</taxon>
    </lineage>
</organism>
<proteinExistence type="predicted"/>
<dbReference type="EMBL" id="BLAL01000050">
    <property type="protein sequence ID" value="GES80587.1"/>
    <property type="molecule type" value="Genomic_DNA"/>
</dbReference>
<protein>
    <submittedName>
        <fullName evidence="1">Uncharacterized protein</fullName>
    </submittedName>
</protein>
<sequence>MQAIFINKIKFHWIKSDIKPTHKQLALKGNTTNKYQIKADVIEVQLSNSQQIVFLEMSDTFTSREN</sequence>
<dbReference type="AlphaFoldDB" id="A0A8H3QIQ9"/>
<evidence type="ECO:0000313" key="1">
    <source>
        <dbReference type="EMBL" id="GES80587.1"/>
    </source>
</evidence>
<dbReference type="Proteomes" id="UP000615446">
    <property type="component" value="Unassembled WGS sequence"/>
</dbReference>
<reference evidence="1" key="1">
    <citation type="submission" date="2019-10" db="EMBL/GenBank/DDBJ databases">
        <title>Conservation and host-specific expression of non-tandemly repeated heterogenous ribosome RNA gene in arbuscular mycorrhizal fungi.</title>
        <authorList>
            <person name="Maeda T."/>
            <person name="Kobayashi Y."/>
            <person name="Nakagawa T."/>
            <person name="Ezawa T."/>
            <person name="Yamaguchi K."/>
            <person name="Bino T."/>
            <person name="Nishimoto Y."/>
            <person name="Shigenobu S."/>
            <person name="Kawaguchi M."/>
        </authorList>
    </citation>
    <scope>NUCLEOTIDE SEQUENCE</scope>
    <source>
        <strain evidence="1">HR1</strain>
    </source>
</reference>